<feature type="domain" description="Fibronectin type-III" evidence="5">
    <location>
        <begin position="205"/>
        <end position="315"/>
    </location>
</feature>
<dbReference type="InterPro" id="IPR013783">
    <property type="entry name" value="Ig-like_fold"/>
</dbReference>
<sequence>MINDINPVLGLYVLYPITGVTAAIEVEAGTSTFRVRCTSTGGRALNMAVSGPNGYKSDISTNIQPVGTPWFLSNDIYTARTEVISSGRDGDVFQCNATGLTSTTANVAVRAGARPITSLEQTALTTVRVTWSPTPELPVSYRVHYLLAGGTGGNGTKTVAADTTSTEITGLTNRETYIISVEVVSSLPDVIPAVAEEIITLAPDTPERVVVTAESASVRVSWDAVEDADRYTVTFSQVRGYYQQGLCNPTNSHTATLTVSAPSTTVSIAVGGDVGSTVTDMLRAYTTYEVTVNAVSDVRGTSRPRETRRVLTPQTSAGEAPGDVRAEAESPTEISVQWSGLSNCRLVNGPITQYRVQFTANGRAETVDQVLGDGEDWMSGGRVTLTGLTSLTNYSISVAAVNENGDVGLYSDPLTVLTLQAIVGLAETSYTIGESDEVVEVCINAVGTTSSCPSTESFHVTLSTSDQTAESPADYVAVDQVLTFAACESQRCVNVSLANDLVSEPEETFSLSLTRSTRSHISITSATGVVVITDDDERPAEVSFLPVNATGVRISWSGSVHLPTSIHYTVSSPPMASSLAN</sequence>
<keyword evidence="2" id="KW-0677">Repeat</keyword>
<dbReference type="PROSITE" id="PS50853">
    <property type="entry name" value="FN3"/>
    <property type="match status" value="3"/>
</dbReference>
<evidence type="ECO:0000256" key="3">
    <source>
        <dbReference type="ARBA" id="ARBA00022837"/>
    </source>
</evidence>
<protein>
    <submittedName>
        <fullName evidence="6">Receptor-type tyrosine-protein phosphatase F</fullName>
    </submittedName>
</protein>
<dbReference type="CDD" id="cd00063">
    <property type="entry name" value="FN3"/>
    <property type="match status" value="3"/>
</dbReference>
<evidence type="ECO:0000256" key="1">
    <source>
        <dbReference type="ARBA" id="ARBA00022729"/>
    </source>
</evidence>
<dbReference type="EMBL" id="CASHTH010001273">
    <property type="protein sequence ID" value="CAI8013531.1"/>
    <property type="molecule type" value="Genomic_DNA"/>
</dbReference>
<dbReference type="Gene3D" id="2.60.40.10">
    <property type="entry name" value="Immunoglobulins"/>
    <property type="match status" value="3"/>
</dbReference>
<dbReference type="Proteomes" id="UP001174909">
    <property type="component" value="Unassembled WGS sequence"/>
</dbReference>
<dbReference type="InterPro" id="IPR050991">
    <property type="entry name" value="ECM_Regulatory_Proteins"/>
</dbReference>
<dbReference type="InterPro" id="IPR003644">
    <property type="entry name" value="Calx_beta"/>
</dbReference>
<evidence type="ECO:0000313" key="7">
    <source>
        <dbReference type="Proteomes" id="UP001174909"/>
    </source>
</evidence>
<feature type="domain" description="Fibronectin type-III" evidence="5">
    <location>
        <begin position="112"/>
        <end position="204"/>
    </location>
</feature>
<dbReference type="Gene3D" id="2.60.40.2030">
    <property type="match status" value="1"/>
</dbReference>
<keyword evidence="3" id="KW-0106">Calcium</keyword>
<accession>A0AA35RMZ4</accession>
<evidence type="ECO:0000259" key="5">
    <source>
        <dbReference type="PROSITE" id="PS50853"/>
    </source>
</evidence>
<evidence type="ECO:0000313" key="6">
    <source>
        <dbReference type="EMBL" id="CAI8013531.1"/>
    </source>
</evidence>
<evidence type="ECO:0000256" key="2">
    <source>
        <dbReference type="ARBA" id="ARBA00022737"/>
    </source>
</evidence>
<dbReference type="SUPFAM" id="SSF141072">
    <property type="entry name" value="CalX-like"/>
    <property type="match status" value="1"/>
</dbReference>
<dbReference type="GO" id="GO:0007154">
    <property type="term" value="P:cell communication"/>
    <property type="evidence" value="ECO:0007669"/>
    <property type="project" value="InterPro"/>
</dbReference>
<dbReference type="SMART" id="SM00237">
    <property type="entry name" value="Calx_beta"/>
    <property type="match status" value="1"/>
</dbReference>
<evidence type="ECO:0000256" key="4">
    <source>
        <dbReference type="SAM" id="MobiDB-lite"/>
    </source>
</evidence>
<keyword evidence="1" id="KW-0732">Signal</keyword>
<dbReference type="InterPro" id="IPR036116">
    <property type="entry name" value="FN3_sf"/>
</dbReference>
<feature type="region of interest" description="Disordered" evidence="4">
    <location>
        <begin position="299"/>
        <end position="326"/>
    </location>
</feature>
<dbReference type="PANTHER" id="PTHR46708:SF2">
    <property type="entry name" value="FIBRONECTIN TYPE-III DOMAIN-CONTAINING PROTEIN"/>
    <property type="match status" value="1"/>
</dbReference>
<dbReference type="InterPro" id="IPR038081">
    <property type="entry name" value="CalX-like_sf"/>
</dbReference>
<dbReference type="AlphaFoldDB" id="A0AA35RMZ4"/>
<feature type="domain" description="Fibronectin type-III" evidence="5">
    <location>
        <begin position="320"/>
        <end position="421"/>
    </location>
</feature>
<dbReference type="SUPFAM" id="SSF49265">
    <property type="entry name" value="Fibronectin type III"/>
    <property type="match status" value="2"/>
</dbReference>
<proteinExistence type="predicted"/>
<dbReference type="Pfam" id="PF03160">
    <property type="entry name" value="Calx-beta"/>
    <property type="match status" value="1"/>
</dbReference>
<dbReference type="GO" id="GO:0016020">
    <property type="term" value="C:membrane"/>
    <property type="evidence" value="ECO:0007669"/>
    <property type="project" value="InterPro"/>
</dbReference>
<organism evidence="6 7">
    <name type="scientific">Geodia barretti</name>
    <name type="common">Barrett's horny sponge</name>
    <dbReference type="NCBI Taxonomy" id="519541"/>
    <lineage>
        <taxon>Eukaryota</taxon>
        <taxon>Metazoa</taxon>
        <taxon>Porifera</taxon>
        <taxon>Demospongiae</taxon>
        <taxon>Heteroscleromorpha</taxon>
        <taxon>Tetractinellida</taxon>
        <taxon>Astrophorina</taxon>
        <taxon>Geodiidae</taxon>
        <taxon>Geodia</taxon>
    </lineage>
</organism>
<gene>
    <name evidence="6" type="ORF">GBAR_LOCUS8569</name>
</gene>
<comment type="caution">
    <text evidence="6">The sequence shown here is derived from an EMBL/GenBank/DDBJ whole genome shotgun (WGS) entry which is preliminary data.</text>
</comment>
<name>A0AA35RMZ4_GEOBA</name>
<reference evidence="6" key="1">
    <citation type="submission" date="2023-03" db="EMBL/GenBank/DDBJ databases">
        <authorList>
            <person name="Steffen K."/>
            <person name="Cardenas P."/>
        </authorList>
    </citation>
    <scope>NUCLEOTIDE SEQUENCE</scope>
</reference>
<feature type="non-terminal residue" evidence="6">
    <location>
        <position position="581"/>
    </location>
</feature>
<keyword evidence="7" id="KW-1185">Reference proteome</keyword>
<dbReference type="SMART" id="SM00060">
    <property type="entry name" value="FN3"/>
    <property type="match status" value="3"/>
</dbReference>
<dbReference type="PANTHER" id="PTHR46708">
    <property type="entry name" value="TENASCIN"/>
    <property type="match status" value="1"/>
</dbReference>
<keyword evidence="6" id="KW-0675">Receptor</keyword>
<dbReference type="InterPro" id="IPR003961">
    <property type="entry name" value="FN3_dom"/>
</dbReference>
<dbReference type="Pfam" id="PF00041">
    <property type="entry name" value="fn3"/>
    <property type="match status" value="2"/>
</dbReference>